<evidence type="ECO:0000313" key="2">
    <source>
        <dbReference type="EMBL" id="GAA2275539.1"/>
    </source>
</evidence>
<dbReference type="RefSeq" id="WP_344640769.1">
    <property type="nucleotide sequence ID" value="NZ_BAAATR010000052.1"/>
</dbReference>
<accession>A0ABP5RUT4</accession>
<evidence type="ECO:0000313" key="3">
    <source>
        <dbReference type="Proteomes" id="UP001500305"/>
    </source>
</evidence>
<protein>
    <recommendedName>
        <fullName evidence="4">Transposase</fullName>
    </recommendedName>
</protein>
<keyword evidence="3" id="KW-1185">Reference proteome</keyword>
<dbReference type="Proteomes" id="UP001500305">
    <property type="component" value="Unassembled WGS sequence"/>
</dbReference>
<dbReference type="EMBL" id="BAAATR010000052">
    <property type="protein sequence ID" value="GAA2275539.1"/>
    <property type="molecule type" value="Genomic_DNA"/>
</dbReference>
<name>A0ABP5RUT4_9ACTN</name>
<gene>
    <name evidence="2" type="ORF">GCM10010430_71800</name>
</gene>
<proteinExistence type="predicted"/>
<evidence type="ECO:0000256" key="1">
    <source>
        <dbReference type="SAM" id="MobiDB-lite"/>
    </source>
</evidence>
<comment type="caution">
    <text evidence="2">The sequence shown here is derived from an EMBL/GenBank/DDBJ whole genome shotgun (WGS) entry which is preliminary data.</text>
</comment>
<evidence type="ECO:0008006" key="4">
    <source>
        <dbReference type="Google" id="ProtNLM"/>
    </source>
</evidence>
<reference evidence="3" key="1">
    <citation type="journal article" date="2019" name="Int. J. Syst. Evol. Microbiol.">
        <title>The Global Catalogue of Microorganisms (GCM) 10K type strain sequencing project: providing services to taxonomists for standard genome sequencing and annotation.</title>
        <authorList>
            <consortium name="The Broad Institute Genomics Platform"/>
            <consortium name="The Broad Institute Genome Sequencing Center for Infectious Disease"/>
            <person name="Wu L."/>
            <person name="Ma J."/>
        </authorList>
    </citation>
    <scope>NUCLEOTIDE SEQUENCE [LARGE SCALE GENOMIC DNA]</scope>
    <source>
        <strain evidence="3">JCM 7356</strain>
    </source>
</reference>
<sequence length="69" mass="7431">MNSADKVRYAAKKARSHAGEAPRGTVGDRPAAKRNSGRRDDLNLSVGEIAAQHVVRVVRIENVELPPGD</sequence>
<organism evidence="2 3">
    <name type="scientific">Kitasatospora cystarginea</name>
    <dbReference type="NCBI Taxonomy" id="58350"/>
    <lineage>
        <taxon>Bacteria</taxon>
        <taxon>Bacillati</taxon>
        <taxon>Actinomycetota</taxon>
        <taxon>Actinomycetes</taxon>
        <taxon>Kitasatosporales</taxon>
        <taxon>Streptomycetaceae</taxon>
        <taxon>Kitasatospora</taxon>
    </lineage>
</organism>
<feature type="region of interest" description="Disordered" evidence="1">
    <location>
        <begin position="1"/>
        <end position="40"/>
    </location>
</feature>